<comment type="caution">
    <text evidence="1">The sequence shown here is derived from an EMBL/GenBank/DDBJ whole genome shotgun (WGS) entry which is preliminary data.</text>
</comment>
<proteinExistence type="predicted"/>
<evidence type="ECO:0000313" key="2">
    <source>
        <dbReference type="Proteomes" id="UP000193144"/>
    </source>
</evidence>
<keyword evidence="2" id="KW-1185">Reference proteome</keyword>
<protein>
    <submittedName>
        <fullName evidence="1">Uncharacterized protein</fullName>
    </submittedName>
</protein>
<accession>A0A1Y2A8G1</accession>
<sequence length="171" mass="19353">MPQPIPRDCPFCAAASLPLLLHCTADLPPVVRRVAVPLANPCRALGSTFALSRKTLHQNRQAHDSFDSESWRCNVGRRKQLLARPFSPAAIPLVSRFQDGKDRRAKPSRPTSKAVPYSRQYILMYSEKLDVYGILDPRQGSPFFARAIKHRTTNAKRSLKAWFYDPTTNHI</sequence>
<dbReference type="Proteomes" id="UP000193144">
    <property type="component" value="Unassembled WGS sequence"/>
</dbReference>
<gene>
    <name evidence="1" type="ORF">BCR34DRAFT_294855</name>
</gene>
<name>A0A1Y2A8G1_9PLEO</name>
<organism evidence="1 2">
    <name type="scientific">Clohesyomyces aquaticus</name>
    <dbReference type="NCBI Taxonomy" id="1231657"/>
    <lineage>
        <taxon>Eukaryota</taxon>
        <taxon>Fungi</taxon>
        <taxon>Dikarya</taxon>
        <taxon>Ascomycota</taxon>
        <taxon>Pezizomycotina</taxon>
        <taxon>Dothideomycetes</taxon>
        <taxon>Pleosporomycetidae</taxon>
        <taxon>Pleosporales</taxon>
        <taxon>Lindgomycetaceae</taxon>
        <taxon>Clohesyomyces</taxon>
    </lineage>
</organism>
<evidence type="ECO:0000313" key="1">
    <source>
        <dbReference type="EMBL" id="ORY18803.1"/>
    </source>
</evidence>
<dbReference type="AlphaFoldDB" id="A0A1Y2A8G1"/>
<reference evidence="1 2" key="1">
    <citation type="submission" date="2016-07" db="EMBL/GenBank/DDBJ databases">
        <title>Pervasive Adenine N6-methylation of Active Genes in Fungi.</title>
        <authorList>
            <consortium name="DOE Joint Genome Institute"/>
            <person name="Mondo S.J."/>
            <person name="Dannebaum R.O."/>
            <person name="Kuo R.C."/>
            <person name="Labutti K."/>
            <person name="Haridas S."/>
            <person name="Kuo A."/>
            <person name="Salamov A."/>
            <person name="Ahrendt S.R."/>
            <person name="Lipzen A."/>
            <person name="Sullivan W."/>
            <person name="Andreopoulos W.B."/>
            <person name="Clum A."/>
            <person name="Lindquist E."/>
            <person name="Daum C."/>
            <person name="Ramamoorthy G.K."/>
            <person name="Gryganskyi A."/>
            <person name="Culley D."/>
            <person name="Magnuson J.K."/>
            <person name="James T.Y."/>
            <person name="O'Malley M.A."/>
            <person name="Stajich J.E."/>
            <person name="Spatafora J.W."/>
            <person name="Visel A."/>
            <person name="Grigoriev I.V."/>
        </authorList>
    </citation>
    <scope>NUCLEOTIDE SEQUENCE [LARGE SCALE GENOMIC DNA]</scope>
    <source>
        <strain evidence="1 2">CBS 115471</strain>
    </source>
</reference>
<dbReference type="EMBL" id="MCFA01000005">
    <property type="protein sequence ID" value="ORY18803.1"/>
    <property type="molecule type" value="Genomic_DNA"/>
</dbReference>